<dbReference type="EMBL" id="CP090978">
    <property type="protein sequence ID" value="UJF34126.1"/>
    <property type="molecule type" value="Genomic_DNA"/>
</dbReference>
<dbReference type="InterPro" id="IPR000326">
    <property type="entry name" value="PAP2/HPO"/>
</dbReference>
<dbReference type="SUPFAM" id="SSF48317">
    <property type="entry name" value="Acid phosphatase/Vanadium-dependent haloperoxidase"/>
    <property type="match status" value="1"/>
</dbReference>
<dbReference type="Gene3D" id="1.20.144.10">
    <property type="entry name" value="Phosphatidic acid phosphatase type 2/haloperoxidase"/>
    <property type="match status" value="2"/>
</dbReference>
<gene>
    <name evidence="3" type="ORF">L0M14_02500</name>
</gene>
<keyword evidence="4" id="KW-1185">Reference proteome</keyword>
<evidence type="ECO:0000259" key="2">
    <source>
        <dbReference type="SMART" id="SM00014"/>
    </source>
</evidence>
<feature type="transmembrane region" description="Helical" evidence="1">
    <location>
        <begin position="93"/>
        <end position="113"/>
    </location>
</feature>
<sequence>MQERRIYRDLLVGLSAALLMLLIFGWLSQSLSSSWLENLDQSVAALIQSARGDHMTGIAKLFTLMGEGVTEFILFFIIGPVLYFKFRHRWETLILFIGVLGTWGLNSLVKGWIERDRPAGTWLIEEEGFSFPSGHSMVSSLFYGLVGYLLWVNLRERWSGAWILPIVSMLLILGIGCSRVYLGVHYPSDVLAGFIAGGACLTGCILAVREVRHRREWREASKS</sequence>
<dbReference type="Proteomes" id="UP001649230">
    <property type="component" value="Chromosome"/>
</dbReference>
<dbReference type="CDD" id="cd03392">
    <property type="entry name" value="PAP2_like_2"/>
    <property type="match status" value="1"/>
</dbReference>
<feature type="domain" description="Phosphatidic acid phosphatase type 2/haloperoxidase" evidence="2">
    <location>
        <begin position="92"/>
        <end position="205"/>
    </location>
</feature>
<protein>
    <submittedName>
        <fullName evidence="3">Phosphatase PAP2 family protein</fullName>
    </submittedName>
</protein>
<proteinExistence type="predicted"/>
<dbReference type="InterPro" id="IPR036938">
    <property type="entry name" value="PAP2/HPO_sf"/>
</dbReference>
<feature type="transmembrane region" description="Helical" evidence="1">
    <location>
        <begin position="7"/>
        <end position="27"/>
    </location>
</feature>
<keyword evidence="1" id="KW-0812">Transmembrane</keyword>
<feature type="transmembrane region" description="Helical" evidence="1">
    <location>
        <begin position="133"/>
        <end position="154"/>
    </location>
</feature>
<evidence type="ECO:0000256" key="1">
    <source>
        <dbReference type="SAM" id="Phobius"/>
    </source>
</evidence>
<dbReference type="Pfam" id="PF01569">
    <property type="entry name" value="PAP2"/>
    <property type="match status" value="1"/>
</dbReference>
<dbReference type="PANTHER" id="PTHR14969:SF13">
    <property type="entry name" value="AT30094P"/>
    <property type="match status" value="1"/>
</dbReference>
<name>A0ABY3SM24_9BACL</name>
<evidence type="ECO:0000313" key="4">
    <source>
        <dbReference type="Proteomes" id="UP001649230"/>
    </source>
</evidence>
<evidence type="ECO:0000313" key="3">
    <source>
        <dbReference type="EMBL" id="UJF34126.1"/>
    </source>
</evidence>
<feature type="transmembrane region" description="Helical" evidence="1">
    <location>
        <begin position="69"/>
        <end position="86"/>
    </location>
</feature>
<dbReference type="RefSeq" id="WP_235120517.1">
    <property type="nucleotide sequence ID" value="NZ_CP090978.1"/>
</dbReference>
<keyword evidence="1" id="KW-1133">Transmembrane helix</keyword>
<reference evidence="3 4" key="1">
    <citation type="journal article" date="2024" name="Int. J. Syst. Evol. Microbiol.">
        <title>Paenibacillus hexagrammi sp. nov., a novel bacterium isolated from the gut content of Hexagrammos agrammus.</title>
        <authorList>
            <person name="Jung H.K."/>
            <person name="Kim D.G."/>
            <person name="Zin H."/>
            <person name="Park J."/>
            <person name="Jung H."/>
            <person name="Kim Y.O."/>
            <person name="Kong H.J."/>
            <person name="Kim J.W."/>
            <person name="Kim Y.S."/>
        </authorList>
    </citation>
    <scope>NUCLEOTIDE SEQUENCE [LARGE SCALE GENOMIC DNA]</scope>
    <source>
        <strain evidence="3 4">YPD9-1</strain>
    </source>
</reference>
<organism evidence="3 4">
    <name type="scientific">Paenibacillus hexagrammi</name>
    <dbReference type="NCBI Taxonomy" id="2908839"/>
    <lineage>
        <taxon>Bacteria</taxon>
        <taxon>Bacillati</taxon>
        <taxon>Bacillota</taxon>
        <taxon>Bacilli</taxon>
        <taxon>Bacillales</taxon>
        <taxon>Paenibacillaceae</taxon>
        <taxon>Paenibacillus</taxon>
    </lineage>
</organism>
<dbReference type="SMART" id="SM00014">
    <property type="entry name" value="acidPPc"/>
    <property type="match status" value="1"/>
</dbReference>
<keyword evidence="1" id="KW-0472">Membrane</keyword>
<accession>A0ABY3SM24</accession>
<feature type="transmembrane region" description="Helical" evidence="1">
    <location>
        <begin position="161"/>
        <end position="184"/>
    </location>
</feature>
<feature type="transmembrane region" description="Helical" evidence="1">
    <location>
        <begin position="190"/>
        <end position="208"/>
    </location>
</feature>
<dbReference type="PANTHER" id="PTHR14969">
    <property type="entry name" value="SPHINGOSINE-1-PHOSPHATE PHOSPHOHYDROLASE"/>
    <property type="match status" value="1"/>
</dbReference>